<evidence type="ECO:0000256" key="1">
    <source>
        <dbReference type="SAM" id="SignalP"/>
    </source>
</evidence>
<sequence>MRLARSCLTGLLAAVAAAGCSAGPSLEEAGARLAADGRHVMAWDDWVDESVQITNPATTDVPCGDGKFKRVFTAAAELPTLNPDPDNKLDGATRQIGFSFAERGYLRDVSGPSQADVIPTRTIVWVNKAGLRFSGIISLPSDTRIAAQITGETQCE</sequence>
<feature type="chain" id="PRO_5024305067" description="Lipoprotein" evidence="1">
    <location>
        <begin position="23"/>
        <end position="156"/>
    </location>
</feature>
<accession>A0A5M3W806</accession>
<dbReference type="AlphaFoldDB" id="A0A5M3W806"/>
<dbReference type="Proteomes" id="UP000334990">
    <property type="component" value="Unassembled WGS sequence"/>
</dbReference>
<proteinExistence type="predicted"/>
<protein>
    <recommendedName>
        <fullName evidence="4">Lipoprotein</fullName>
    </recommendedName>
</protein>
<reference evidence="2 3" key="1">
    <citation type="submission" date="2019-10" db="EMBL/GenBank/DDBJ databases">
        <title>Whole genome shotgun sequence of Acrocarpospora corrugata NBRC 13972.</title>
        <authorList>
            <person name="Ichikawa N."/>
            <person name="Kimura A."/>
            <person name="Kitahashi Y."/>
            <person name="Komaki H."/>
            <person name="Oguchi A."/>
        </authorList>
    </citation>
    <scope>NUCLEOTIDE SEQUENCE [LARGE SCALE GENOMIC DNA]</scope>
    <source>
        <strain evidence="2 3">NBRC 13972</strain>
    </source>
</reference>
<dbReference type="EMBL" id="BLAD01000095">
    <property type="protein sequence ID" value="GES05195.1"/>
    <property type="molecule type" value="Genomic_DNA"/>
</dbReference>
<evidence type="ECO:0000313" key="2">
    <source>
        <dbReference type="EMBL" id="GES05195.1"/>
    </source>
</evidence>
<keyword evidence="3" id="KW-1185">Reference proteome</keyword>
<dbReference type="OrthoDB" id="3530950at2"/>
<evidence type="ECO:0000313" key="3">
    <source>
        <dbReference type="Proteomes" id="UP000334990"/>
    </source>
</evidence>
<dbReference type="PROSITE" id="PS51257">
    <property type="entry name" value="PROKAR_LIPOPROTEIN"/>
    <property type="match status" value="1"/>
</dbReference>
<comment type="caution">
    <text evidence="2">The sequence shown here is derived from an EMBL/GenBank/DDBJ whole genome shotgun (WGS) entry which is preliminary data.</text>
</comment>
<organism evidence="2 3">
    <name type="scientific">Acrocarpospora corrugata</name>
    <dbReference type="NCBI Taxonomy" id="35763"/>
    <lineage>
        <taxon>Bacteria</taxon>
        <taxon>Bacillati</taxon>
        <taxon>Actinomycetota</taxon>
        <taxon>Actinomycetes</taxon>
        <taxon>Streptosporangiales</taxon>
        <taxon>Streptosporangiaceae</taxon>
        <taxon>Acrocarpospora</taxon>
    </lineage>
</organism>
<gene>
    <name evidence="2" type="ORF">Acor_72630</name>
</gene>
<name>A0A5M3W806_9ACTN</name>
<feature type="signal peptide" evidence="1">
    <location>
        <begin position="1"/>
        <end position="22"/>
    </location>
</feature>
<evidence type="ECO:0008006" key="4">
    <source>
        <dbReference type="Google" id="ProtNLM"/>
    </source>
</evidence>
<keyword evidence="1" id="KW-0732">Signal</keyword>
<dbReference type="RefSeq" id="WP_155341226.1">
    <property type="nucleotide sequence ID" value="NZ_BAAABN010000094.1"/>
</dbReference>